<dbReference type="GO" id="GO:0042866">
    <property type="term" value="P:pyruvate biosynthetic process"/>
    <property type="evidence" value="ECO:0007669"/>
    <property type="project" value="UniProtKB-UniRule"/>
</dbReference>
<dbReference type="SUPFAM" id="SSF64288">
    <property type="entry name" value="Chorismate lyase-like"/>
    <property type="match status" value="1"/>
</dbReference>
<organism evidence="6 7">
    <name type="scientific">Roseateles aquatilis</name>
    <dbReference type="NCBI Taxonomy" id="431061"/>
    <lineage>
        <taxon>Bacteria</taxon>
        <taxon>Pseudomonadati</taxon>
        <taxon>Pseudomonadota</taxon>
        <taxon>Betaproteobacteria</taxon>
        <taxon>Burkholderiales</taxon>
        <taxon>Sphaerotilaceae</taxon>
        <taxon>Roseateles</taxon>
    </lineage>
</organism>
<comment type="pathway">
    <text evidence="5">Cofactor biosynthesis; ubiquinone biosynthesis.</text>
</comment>
<dbReference type="HAMAP" id="MF_01632">
    <property type="entry name" value="UbiC"/>
    <property type="match status" value="1"/>
</dbReference>
<dbReference type="GO" id="GO:0006744">
    <property type="term" value="P:ubiquinone biosynthetic process"/>
    <property type="evidence" value="ECO:0007669"/>
    <property type="project" value="UniProtKB-UniRule"/>
</dbReference>
<keyword evidence="4 5" id="KW-0670">Pyruvate</keyword>
<keyword evidence="1 5" id="KW-0963">Cytoplasm</keyword>
<feature type="binding site" evidence="5">
    <location>
        <position position="99"/>
    </location>
    <ligand>
        <name>substrate</name>
    </ligand>
</feature>
<evidence type="ECO:0000256" key="2">
    <source>
        <dbReference type="ARBA" id="ARBA00022688"/>
    </source>
</evidence>
<dbReference type="GO" id="GO:0008813">
    <property type="term" value="F:chorismate lyase activity"/>
    <property type="evidence" value="ECO:0007669"/>
    <property type="project" value="UniProtKB-UniRule"/>
</dbReference>
<dbReference type="OrthoDB" id="8606430at2"/>
<evidence type="ECO:0000256" key="5">
    <source>
        <dbReference type="HAMAP-Rule" id="MF_01632"/>
    </source>
</evidence>
<proteinExistence type="inferred from homology"/>
<name>A0A246IY14_9BURK</name>
<keyword evidence="2 5" id="KW-0831">Ubiquinone biosynthesis</keyword>
<comment type="function">
    <text evidence="5">Removes the pyruvyl group from chorismate, with concomitant aromatization of the ring, to provide 4-hydroxybenzoate (4HB) for the ubiquinone pathway.</text>
</comment>
<evidence type="ECO:0000256" key="3">
    <source>
        <dbReference type="ARBA" id="ARBA00023239"/>
    </source>
</evidence>
<comment type="similarity">
    <text evidence="5">Belongs to the UbiC family.</text>
</comment>
<evidence type="ECO:0000256" key="1">
    <source>
        <dbReference type="ARBA" id="ARBA00022490"/>
    </source>
</evidence>
<sequence>MGIVDRWGLRAWLRAPGSLSKRLASTGVRYEVQVLRQTVAPLRPQERAALGLPARGLTVVREVLLRVDGVPLVWARSAVHGHALTGPWKAVKGLGSRPLGHLLYDDPRIHRSELQPRRVTRHGATHRQMRQQWLEATGTEAPALMQWSRNSVFTRHGKQLRVMEMFVPDVALRDPGPLRRKARQRK</sequence>
<dbReference type="Gene3D" id="3.40.1410.10">
    <property type="entry name" value="Chorismate lyase-like"/>
    <property type="match status" value="1"/>
</dbReference>
<evidence type="ECO:0000313" key="6">
    <source>
        <dbReference type="EMBL" id="OWQ85091.1"/>
    </source>
</evidence>
<dbReference type="InterPro" id="IPR028978">
    <property type="entry name" value="Chorismate_lyase_/UTRA_dom_sf"/>
</dbReference>
<keyword evidence="7" id="KW-1185">Reference proteome</keyword>
<dbReference type="UniPathway" id="UPA00232"/>
<gene>
    <name evidence="5" type="primary">ubiC</name>
    <name evidence="6" type="ORF">CDN99_23050</name>
</gene>
<dbReference type="Pfam" id="PF04345">
    <property type="entry name" value="Chor_lyase"/>
    <property type="match status" value="1"/>
</dbReference>
<evidence type="ECO:0000313" key="7">
    <source>
        <dbReference type="Proteomes" id="UP000197468"/>
    </source>
</evidence>
<dbReference type="EC" id="4.1.3.40" evidence="5"/>
<feature type="binding site" evidence="5">
    <location>
        <position position="61"/>
    </location>
    <ligand>
        <name>substrate</name>
    </ligand>
</feature>
<evidence type="ECO:0000256" key="4">
    <source>
        <dbReference type="ARBA" id="ARBA00023317"/>
    </source>
</evidence>
<dbReference type="PANTHER" id="PTHR38683:SF1">
    <property type="entry name" value="CHORISMATE PYRUVATE-LYASE"/>
    <property type="match status" value="1"/>
</dbReference>
<dbReference type="InterPro" id="IPR007440">
    <property type="entry name" value="Chorismate--pyruvate_lyase"/>
</dbReference>
<comment type="subcellular location">
    <subcellularLocation>
        <location evidence="5">Cytoplasm</location>
    </subcellularLocation>
</comment>
<reference evidence="6 7" key="1">
    <citation type="journal article" date="2008" name="Int. J. Syst. Evol. Microbiol.">
        <title>Description of Roseateles aquatilis sp. nov. and Roseateles terrae sp. nov., in the class Betaproteobacteria, and emended description of the genus Roseateles.</title>
        <authorList>
            <person name="Gomila M."/>
            <person name="Bowien B."/>
            <person name="Falsen E."/>
            <person name="Moore E.R."/>
            <person name="Lalucat J."/>
        </authorList>
    </citation>
    <scope>NUCLEOTIDE SEQUENCE [LARGE SCALE GENOMIC DNA]</scope>
    <source>
        <strain evidence="6 7">CCUG 48205</strain>
    </source>
</reference>
<feature type="binding site" evidence="5">
    <location>
        <position position="164"/>
    </location>
    <ligand>
        <name>substrate</name>
    </ligand>
</feature>
<dbReference type="RefSeq" id="WP_088387232.1">
    <property type="nucleotide sequence ID" value="NZ_NIOF01000014.1"/>
</dbReference>
<keyword evidence="3 5" id="KW-0456">Lyase</keyword>
<dbReference type="Proteomes" id="UP000197468">
    <property type="component" value="Unassembled WGS sequence"/>
</dbReference>
<comment type="caution">
    <text evidence="6">The sequence shown here is derived from an EMBL/GenBank/DDBJ whole genome shotgun (WGS) entry which is preliminary data.</text>
</comment>
<dbReference type="AlphaFoldDB" id="A0A246IY14"/>
<accession>A0A246IY14</accession>
<dbReference type="GO" id="GO:0005829">
    <property type="term" value="C:cytosol"/>
    <property type="evidence" value="ECO:0007669"/>
    <property type="project" value="TreeGrafter"/>
</dbReference>
<comment type="caution">
    <text evidence="5">Lacks conserved residue(s) required for the propagation of feature annotation.</text>
</comment>
<comment type="catalytic activity">
    <reaction evidence="5">
        <text>chorismate = 4-hydroxybenzoate + pyruvate</text>
        <dbReference type="Rhea" id="RHEA:16505"/>
        <dbReference type="ChEBI" id="CHEBI:15361"/>
        <dbReference type="ChEBI" id="CHEBI:17879"/>
        <dbReference type="ChEBI" id="CHEBI:29748"/>
        <dbReference type="EC" id="4.1.3.40"/>
    </reaction>
</comment>
<protein>
    <recommendedName>
        <fullName evidence="5">Probable chorismate pyruvate-lyase</fullName>
        <shortName evidence="5">CL</shortName>
        <shortName evidence="5">CPL</shortName>
        <ecNumber evidence="5">4.1.3.40</ecNumber>
    </recommendedName>
</protein>
<dbReference type="PANTHER" id="PTHR38683">
    <property type="entry name" value="CHORISMATE PYRUVATE-LYASE"/>
    <property type="match status" value="1"/>
</dbReference>
<dbReference type="EMBL" id="NIOF01000014">
    <property type="protein sequence ID" value="OWQ85091.1"/>
    <property type="molecule type" value="Genomic_DNA"/>
</dbReference>